<dbReference type="InterPro" id="IPR045784">
    <property type="entry name" value="Radical_SAM_N2"/>
</dbReference>
<dbReference type="SFLD" id="SFLDS00029">
    <property type="entry name" value="Radical_SAM"/>
    <property type="match status" value="1"/>
</dbReference>
<dbReference type="Gene3D" id="3.80.30.20">
    <property type="entry name" value="tm_1862 like domain"/>
    <property type="match status" value="1"/>
</dbReference>
<proteinExistence type="predicted"/>
<organism evidence="2">
    <name type="scientific">Candidatus Fermentithermobacillus carboniphilus</name>
    <dbReference type="NCBI Taxonomy" id="3085328"/>
    <lineage>
        <taxon>Bacteria</taxon>
        <taxon>Bacillati</taxon>
        <taxon>Bacillota</taxon>
        <taxon>Candidatus Fermentithermobacillia</taxon>
        <taxon>Candidatus Fermentithermobacillales</taxon>
        <taxon>Candidatus Fermentithermobacillaceae</taxon>
        <taxon>Candidatus Fermentithermobacillus</taxon>
    </lineage>
</organism>
<reference evidence="2" key="1">
    <citation type="submission" date="2020-10" db="EMBL/GenBank/DDBJ databases">
        <authorList>
            <person name="Kadnikov V."/>
            <person name="Beletsky A.V."/>
            <person name="Mardanov A.V."/>
            <person name="Karnachuk O.V."/>
            <person name="Ravin N.V."/>
        </authorList>
    </citation>
    <scope>NUCLEOTIDE SEQUENCE</scope>
    <source>
        <strain evidence="2">Bu02</strain>
    </source>
</reference>
<dbReference type="SUPFAM" id="SSF102114">
    <property type="entry name" value="Radical SAM enzymes"/>
    <property type="match status" value="1"/>
</dbReference>
<name>A0AAT9LG13_9FIRM</name>
<dbReference type="PANTHER" id="PTHR42731:SF1">
    <property type="entry name" value="RADICAL SAM DOMAIN PROTEIN"/>
    <property type="match status" value="1"/>
</dbReference>
<dbReference type="SMART" id="SM00729">
    <property type="entry name" value="Elp3"/>
    <property type="match status" value="1"/>
</dbReference>
<dbReference type="Pfam" id="PF04055">
    <property type="entry name" value="Radical_SAM"/>
    <property type="match status" value="1"/>
</dbReference>
<dbReference type="InterPro" id="IPR023404">
    <property type="entry name" value="rSAM_horseshoe"/>
</dbReference>
<protein>
    <submittedName>
        <fullName evidence="2">Radical SAM protein</fullName>
    </submittedName>
</protein>
<dbReference type="CDD" id="cd01335">
    <property type="entry name" value="Radical_SAM"/>
    <property type="match status" value="1"/>
</dbReference>
<evidence type="ECO:0000313" key="2">
    <source>
        <dbReference type="EMBL" id="QUL99599.1"/>
    </source>
</evidence>
<dbReference type="EMBL" id="CP062796">
    <property type="protein sequence ID" value="QUL99599.1"/>
    <property type="molecule type" value="Genomic_DNA"/>
</dbReference>
<dbReference type="Pfam" id="PF19864">
    <property type="entry name" value="Radical_SAM_N2"/>
    <property type="match status" value="1"/>
</dbReference>
<dbReference type="KEGG" id="fcz:IMF26_05700"/>
<dbReference type="GO" id="GO:0003824">
    <property type="term" value="F:catalytic activity"/>
    <property type="evidence" value="ECO:0007669"/>
    <property type="project" value="InterPro"/>
</dbReference>
<dbReference type="InterPro" id="IPR058240">
    <property type="entry name" value="rSAM_sf"/>
</dbReference>
<accession>A0AAT9LG13</accession>
<feature type="domain" description="Radical SAM core" evidence="1">
    <location>
        <begin position="288"/>
        <end position="516"/>
    </location>
</feature>
<dbReference type="PANTHER" id="PTHR42731">
    <property type="entry name" value="SLL1084 PROTEIN"/>
    <property type="match status" value="1"/>
</dbReference>
<dbReference type="SFLD" id="SFLDG01082">
    <property type="entry name" value="B12-binding_domain_containing"/>
    <property type="match status" value="1"/>
</dbReference>
<dbReference type="PROSITE" id="PS51918">
    <property type="entry name" value="RADICAL_SAM"/>
    <property type="match status" value="1"/>
</dbReference>
<sequence length="646" mass="72933">MEWDDLRRELGKVQKPARYTGGEINARVKDHSSVDVHFALAFPDVYEVGMSHLGSQILYHVLNSRQDVACERVYAPWIDMEKLLREKGWPLFSIESRLPLYVFDIVGFSLQYELTYTNVLAMLDLGRIPLRSRDRTREHPLVIAGGPCAMAAEPLSDFIDAFALGDGEELVLEIVDVYRQWKRSGRPRKDLLIMLSLLEGVYVPSFYSVDYGTDGTIEAIRPKEIPVDPGMYAHIRDTLSKGPNPRKCASLNEDKPGIYLPPERVRKRVVRSLEDAPFPLDPVIPLMEPIHDRAMVEIFRGCTQGCRFCQAGVLYRPVREREPETVERLAREILARSGYDEVSLVSLSSADYSRIKEVVSSLVKDNPCAARVSLPSLRVDSFSVGLAEALGTSTHTGLTLAPEAGSQRMRDVINKKVTEGDILEASLHAFRAGFSHIKFYFMIGLPGETDEDVAAIADLAVRVRQAGRDLGIRPTVVVSVSGFVPKPHTPFQWEACMVPEEIARRQAILARALRGPGLEFRYHDAEMTRLEAIFSRGDRRLGASLELAFKRGRRFDAWPDRFDPVAWEEIFRETGVDAAFYAHRERGKDEVLPWDHLDSGVRKSYLWKERERALERMLTRDCRAGLCTGCGICPDFGVRVRLAGER</sequence>
<dbReference type="AlphaFoldDB" id="A0AAT9LG13"/>
<dbReference type="PROSITE" id="PS00197">
    <property type="entry name" value="2FE2S_FER_1"/>
    <property type="match status" value="1"/>
</dbReference>
<evidence type="ECO:0000259" key="1">
    <source>
        <dbReference type="PROSITE" id="PS51918"/>
    </source>
</evidence>
<dbReference type="InterPro" id="IPR006058">
    <property type="entry name" value="2Fe2S_fd_BS"/>
</dbReference>
<gene>
    <name evidence="2" type="ORF">IMF26_05700</name>
</gene>
<reference evidence="2" key="2">
    <citation type="journal article" date="2023" name="Biology">
        <title>Prokaryotic Life Associated with Coal-Fire Gas Vents Revealed by Metagenomics.</title>
        <authorList>
            <person name="Kadnikov V.V."/>
            <person name="Mardanov A.V."/>
            <person name="Beletsky A.V."/>
            <person name="Karnachuk O.V."/>
            <person name="Ravin N.V."/>
        </authorList>
    </citation>
    <scope>NUCLEOTIDE SEQUENCE</scope>
    <source>
        <strain evidence="2">Bu02</strain>
    </source>
</reference>
<dbReference type="InterPro" id="IPR007197">
    <property type="entry name" value="rSAM"/>
</dbReference>
<dbReference type="InterPro" id="IPR006638">
    <property type="entry name" value="Elp3/MiaA/NifB-like_rSAM"/>
</dbReference>
<dbReference type="GO" id="GO:0051537">
    <property type="term" value="F:2 iron, 2 sulfur cluster binding"/>
    <property type="evidence" value="ECO:0007669"/>
    <property type="project" value="InterPro"/>
</dbReference>